<feature type="domain" description="Phosphatase 2A Regulatory Subunit A helical" evidence="3">
    <location>
        <begin position="255"/>
        <end position="419"/>
    </location>
</feature>
<sequence length="609" mass="68454">MMESTGMEIDRTEEELYPIAILIDELKHEDLSFRLNAITNLPTIALALGEERTRSELIPFLDESIDDDDEILLSLAEKLGEFVNYIGGPSYAHILLRPLENLAATEEQVVRDKAKSINKITDVMSEESVEQYLIPCIARLSQGEWFTSRSSAAGLYANAYKKSSSETQQQLLAGYERLCEDETPMARRAAATHLVKLIPNAPEYLETFSIKCFKKLAHDDQDSVRLLAVEPFIAIGQILVEKKAWKNLSGKKELFGEIIKLCQDKSWRVKYMAADKFIKATSDIASFQKQLILVAERLLSDTEAEVRGAACTQIVGLLELVSKQEDSDIKQFLIPIKGLADDSIPHVRSALAKHITGLCSIFGRESTMGELLPIFISLLKDQDPEVRLNLISSLGKVTEGIETISHSLLPAIIELAEDKQWRVRLAIIEYVPLLAQQLGVDFFNDKLVTLCMSWLGDPVYSVREAATANLKKLIDVFGIGWAKETIIPKILATSNHPNYLYRMTTVFAFKAIAPSITAQVVQDLILPCLEALTNDPIPNIRFNVAKCMWELVEKPKQSDESSQIQESFKTLLHKLEEDLDQDVRFFASDSLSKIENWQSSKNMMPLENE</sequence>
<dbReference type="Gene3D" id="1.25.10.10">
    <property type="entry name" value="Leucine-rich Repeat Variant"/>
    <property type="match status" value="1"/>
</dbReference>
<feature type="repeat" description="HEAT" evidence="2">
    <location>
        <begin position="408"/>
        <end position="446"/>
    </location>
</feature>
<keyword evidence="1" id="KW-0677">Repeat</keyword>
<dbReference type="InterPro" id="IPR016024">
    <property type="entry name" value="ARM-type_fold"/>
</dbReference>
<dbReference type="SUPFAM" id="SSF48371">
    <property type="entry name" value="ARM repeat"/>
    <property type="match status" value="1"/>
</dbReference>
<feature type="repeat" description="HEAT" evidence="2">
    <location>
        <begin position="371"/>
        <end position="403"/>
    </location>
</feature>
<accession>A0A9W8DML4</accession>
<dbReference type="GO" id="GO:0005829">
    <property type="term" value="C:cytosol"/>
    <property type="evidence" value="ECO:0007669"/>
    <property type="project" value="TreeGrafter"/>
</dbReference>
<evidence type="ECO:0000259" key="3">
    <source>
        <dbReference type="Pfam" id="PF22956"/>
    </source>
</evidence>
<evidence type="ECO:0000256" key="1">
    <source>
        <dbReference type="ARBA" id="ARBA00022737"/>
    </source>
</evidence>
<dbReference type="GO" id="GO:0019888">
    <property type="term" value="F:protein phosphatase regulator activity"/>
    <property type="evidence" value="ECO:0007669"/>
    <property type="project" value="TreeGrafter"/>
</dbReference>
<dbReference type="GO" id="GO:0000159">
    <property type="term" value="C:protein phosphatase type 2A complex"/>
    <property type="evidence" value="ECO:0007669"/>
    <property type="project" value="TreeGrafter"/>
</dbReference>
<protein>
    <submittedName>
        <fullName evidence="4">Protein phosphatase 2A structural subunit</fullName>
    </submittedName>
</protein>
<proteinExistence type="predicted"/>
<dbReference type="EMBL" id="JANBPU010000175">
    <property type="protein sequence ID" value="KAJ1914878.1"/>
    <property type="molecule type" value="Genomic_DNA"/>
</dbReference>
<dbReference type="OrthoDB" id="340346at2759"/>
<dbReference type="PANTHER" id="PTHR10648:SF4">
    <property type="entry name" value="PROTEIN PHOSPHATASE 2 (FORMERLY 2A), REGULATORY SUBUNIT A, BETA ISOFORM-RELATED"/>
    <property type="match status" value="1"/>
</dbReference>
<dbReference type="InterPro" id="IPR021133">
    <property type="entry name" value="HEAT_type_2"/>
</dbReference>
<reference evidence="4" key="1">
    <citation type="submission" date="2022-07" db="EMBL/GenBank/DDBJ databases">
        <title>Phylogenomic reconstructions and comparative analyses of Kickxellomycotina fungi.</title>
        <authorList>
            <person name="Reynolds N.K."/>
            <person name="Stajich J.E."/>
            <person name="Barry K."/>
            <person name="Grigoriev I.V."/>
            <person name="Crous P."/>
            <person name="Smith M.E."/>
        </authorList>
    </citation>
    <scope>NUCLEOTIDE SEQUENCE</scope>
    <source>
        <strain evidence="4">NBRC 100468</strain>
    </source>
</reference>
<gene>
    <name evidence="4" type="primary">TPD3</name>
    <name evidence="4" type="ORF">H4219_004588</name>
</gene>
<dbReference type="InterPro" id="IPR055231">
    <property type="entry name" value="2AA_helical"/>
</dbReference>
<dbReference type="GO" id="GO:0005634">
    <property type="term" value="C:nucleus"/>
    <property type="evidence" value="ECO:0007669"/>
    <property type="project" value="TreeGrafter"/>
</dbReference>
<dbReference type="InterPro" id="IPR051023">
    <property type="entry name" value="PP2A_Regulatory_Subunit_A"/>
</dbReference>
<evidence type="ECO:0000256" key="2">
    <source>
        <dbReference type="PROSITE-ProRule" id="PRU00103"/>
    </source>
</evidence>
<dbReference type="Proteomes" id="UP001150538">
    <property type="component" value="Unassembled WGS sequence"/>
</dbReference>
<organism evidence="4 5">
    <name type="scientific">Mycoemilia scoparia</name>
    <dbReference type="NCBI Taxonomy" id="417184"/>
    <lineage>
        <taxon>Eukaryota</taxon>
        <taxon>Fungi</taxon>
        <taxon>Fungi incertae sedis</taxon>
        <taxon>Zoopagomycota</taxon>
        <taxon>Kickxellomycotina</taxon>
        <taxon>Kickxellomycetes</taxon>
        <taxon>Kickxellales</taxon>
        <taxon>Kickxellaceae</taxon>
        <taxon>Mycoemilia</taxon>
    </lineage>
</organism>
<evidence type="ECO:0000313" key="4">
    <source>
        <dbReference type="EMBL" id="KAJ1914878.1"/>
    </source>
</evidence>
<evidence type="ECO:0000313" key="5">
    <source>
        <dbReference type="Proteomes" id="UP001150538"/>
    </source>
</evidence>
<dbReference type="Pfam" id="PF22956">
    <property type="entry name" value="VPS15-like_hel"/>
    <property type="match status" value="1"/>
</dbReference>
<dbReference type="PROSITE" id="PS50077">
    <property type="entry name" value="HEAT_REPEAT"/>
    <property type="match status" value="3"/>
</dbReference>
<keyword evidence="5" id="KW-1185">Reference proteome</keyword>
<dbReference type="Pfam" id="PF02985">
    <property type="entry name" value="HEAT"/>
    <property type="match status" value="2"/>
</dbReference>
<dbReference type="AlphaFoldDB" id="A0A9W8DML4"/>
<dbReference type="InterPro" id="IPR011989">
    <property type="entry name" value="ARM-like"/>
</dbReference>
<comment type="caution">
    <text evidence="4">The sequence shown here is derived from an EMBL/GenBank/DDBJ whole genome shotgun (WGS) entry which is preliminary data.</text>
</comment>
<dbReference type="PANTHER" id="PTHR10648">
    <property type="entry name" value="SERINE/THREONINE-PROTEIN PHOSPHATASE PP2A 65 KDA REGULATORY SUBUNIT"/>
    <property type="match status" value="1"/>
</dbReference>
<name>A0A9W8DML4_9FUNG</name>
<dbReference type="InterPro" id="IPR000357">
    <property type="entry name" value="HEAT"/>
</dbReference>
<feature type="repeat" description="HEAT" evidence="2">
    <location>
        <begin position="525"/>
        <end position="563"/>
    </location>
</feature>